<dbReference type="EMBL" id="MFBT01000025">
    <property type="protein sequence ID" value="OGD99032.1"/>
    <property type="molecule type" value="Genomic_DNA"/>
</dbReference>
<dbReference type="InterPro" id="IPR020456">
    <property type="entry name" value="Acylphosphatase"/>
</dbReference>
<dbReference type="InterPro" id="IPR017968">
    <property type="entry name" value="Acylphosphatase_CS"/>
</dbReference>
<dbReference type="Pfam" id="PF00708">
    <property type="entry name" value="Acylphosphatase"/>
    <property type="match status" value="1"/>
</dbReference>
<dbReference type="Proteomes" id="UP000177039">
    <property type="component" value="Unassembled WGS sequence"/>
</dbReference>
<reference evidence="8 9" key="1">
    <citation type="journal article" date="2016" name="Nat. Commun.">
        <title>Thousands of microbial genomes shed light on interconnected biogeochemical processes in an aquifer system.</title>
        <authorList>
            <person name="Anantharaman K."/>
            <person name="Brown C.T."/>
            <person name="Hug L.A."/>
            <person name="Sharon I."/>
            <person name="Castelle C.J."/>
            <person name="Probst A.J."/>
            <person name="Thomas B.C."/>
            <person name="Singh A."/>
            <person name="Wilkins M.J."/>
            <person name="Karaoz U."/>
            <person name="Brodie E.L."/>
            <person name="Williams K.H."/>
            <person name="Hubbard S.S."/>
            <person name="Banfield J.F."/>
        </authorList>
    </citation>
    <scope>NUCLEOTIDE SEQUENCE [LARGE SCALE GENOMIC DNA]</scope>
</reference>
<evidence type="ECO:0000313" key="8">
    <source>
        <dbReference type="EMBL" id="OGD99032.1"/>
    </source>
</evidence>
<dbReference type="GO" id="GO:0003998">
    <property type="term" value="F:acylphosphatase activity"/>
    <property type="evidence" value="ECO:0007669"/>
    <property type="project" value="UniProtKB-EC"/>
</dbReference>
<evidence type="ECO:0000259" key="7">
    <source>
        <dbReference type="PROSITE" id="PS51160"/>
    </source>
</evidence>
<evidence type="ECO:0000256" key="2">
    <source>
        <dbReference type="ARBA" id="ARBA00012150"/>
    </source>
</evidence>
<evidence type="ECO:0000256" key="4">
    <source>
        <dbReference type="PROSITE-ProRule" id="PRU00520"/>
    </source>
</evidence>
<gene>
    <name evidence="8" type="ORF">A3B54_04575</name>
</gene>
<organism evidence="8 9">
    <name type="scientific">Candidatus Curtissbacteria bacterium RIFCSPLOWO2_01_FULL_42_50</name>
    <dbReference type="NCBI Taxonomy" id="1797730"/>
    <lineage>
        <taxon>Bacteria</taxon>
        <taxon>Candidatus Curtissiibacteriota</taxon>
    </lineage>
</organism>
<dbReference type="InterPro" id="IPR001792">
    <property type="entry name" value="Acylphosphatase-like_dom"/>
</dbReference>
<proteinExistence type="inferred from homology"/>
<feature type="active site" evidence="4">
    <location>
        <position position="35"/>
    </location>
</feature>
<dbReference type="InterPro" id="IPR036046">
    <property type="entry name" value="Acylphosphatase-like_dom_sf"/>
</dbReference>
<evidence type="ECO:0000256" key="5">
    <source>
        <dbReference type="RuleBase" id="RU000553"/>
    </source>
</evidence>
<evidence type="ECO:0000256" key="3">
    <source>
        <dbReference type="ARBA" id="ARBA00047645"/>
    </source>
</evidence>
<dbReference type="Gene3D" id="3.30.70.100">
    <property type="match status" value="1"/>
</dbReference>
<dbReference type="EC" id="3.6.1.7" evidence="2 4"/>
<dbReference type="PANTHER" id="PTHR47268:SF4">
    <property type="entry name" value="ACYLPHOSPHATASE"/>
    <property type="match status" value="1"/>
</dbReference>
<comment type="similarity">
    <text evidence="1 6">Belongs to the acylphosphatase family.</text>
</comment>
<evidence type="ECO:0000256" key="6">
    <source>
        <dbReference type="RuleBase" id="RU004168"/>
    </source>
</evidence>
<protein>
    <recommendedName>
        <fullName evidence="2 4">Acylphosphatase</fullName>
        <ecNumber evidence="2 4">3.6.1.7</ecNumber>
    </recommendedName>
</protein>
<dbReference type="PROSITE" id="PS00151">
    <property type="entry name" value="ACYLPHOSPHATASE_2"/>
    <property type="match status" value="1"/>
</dbReference>
<dbReference type="PROSITE" id="PS51160">
    <property type="entry name" value="ACYLPHOSPHATASE_3"/>
    <property type="match status" value="1"/>
</dbReference>
<dbReference type="PANTHER" id="PTHR47268">
    <property type="entry name" value="ACYLPHOSPHATASE"/>
    <property type="match status" value="1"/>
</dbReference>
<comment type="caution">
    <text evidence="8">The sequence shown here is derived from an EMBL/GenBank/DDBJ whole genome shotgun (WGS) entry which is preliminary data.</text>
</comment>
<evidence type="ECO:0000313" key="9">
    <source>
        <dbReference type="Proteomes" id="UP000177039"/>
    </source>
</evidence>
<sequence>MQVYIRICGQVQGVFFRSSAKKVAESLGLVGWVRNNDDGSVEALAKGSKENLEKFVSWCKKGPLAATVERVEVNWSKATGEFDKFVII</sequence>
<name>A0A1F5H4C7_9BACT</name>
<keyword evidence="4 5" id="KW-0378">Hydrolase</keyword>
<comment type="catalytic activity">
    <reaction evidence="3 4 5">
        <text>an acyl phosphate + H2O = a carboxylate + phosphate + H(+)</text>
        <dbReference type="Rhea" id="RHEA:14965"/>
        <dbReference type="ChEBI" id="CHEBI:15377"/>
        <dbReference type="ChEBI" id="CHEBI:15378"/>
        <dbReference type="ChEBI" id="CHEBI:29067"/>
        <dbReference type="ChEBI" id="CHEBI:43474"/>
        <dbReference type="ChEBI" id="CHEBI:59918"/>
        <dbReference type="EC" id="3.6.1.7"/>
    </reaction>
</comment>
<evidence type="ECO:0000256" key="1">
    <source>
        <dbReference type="ARBA" id="ARBA00005614"/>
    </source>
</evidence>
<dbReference type="PRINTS" id="PR00112">
    <property type="entry name" value="ACYLPHPHTASE"/>
</dbReference>
<dbReference type="SUPFAM" id="SSF54975">
    <property type="entry name" value="Acylphosphatase/BLUF domain-like"/>
    <property type="match status" value="1"/>
</dbReference>
<accession>A0A1F5H4C7</accession>
<feature type="domain" description="Acylphosphatase-like" evidence="7">
    <location>
        <begin position="2"/>
        <end position="88"/>
    </location>
</feature>
<dbReference type="PROSITE" id="PS00150">
    <property type="entry name" value="ACYLPHOSPHATASE_1"/>
    <property type="match status" value="1"/>
</dbReference>
<feature type="active site" evidence="4">
    <location>
        <position position="17"/>
    </location>
</feature>
<dbReference type="AlphaFoldDB" id="A0A1F5H4C7"/>